<dbReference type="InterPro" id="IPR050259">
    <property type="entry name" value="SDR"/>
</dbReference>
<evidence type="ECO:0000313" key="3">
    <source>
        <dbReference type="EMBL" id="MDR7157237.1"/>
    </source>
</evidence>
<dbReference type="Gene3D" id="3.40.50.720">
    <property type="entry name" value="NAD(P)-binding Rossmann-like Domain"/>
    <property type="match status" value="1"/>
</dbReference>
<dbReference type="Proteomes" id="UP001267638">
    <property type="component" value="Unassembled WGS sequence"/>
</dbReference>
<organism evidence="3 4">
    <name type="scientific">Sphingobium xenophagum</name>
    <dbReference type="NCBI Taxonomy" id="121428"/>
    <lineage>
        <taxon>Bacteria</taxon>
        <taxon>Pseudomonadati</taxon>
        <taxon>Pseudomonadota</taxon>
        <taxon>Alphaproteobacteria</taxon>
        <taxon>Sphingomonadales</taxon>
        <taxon>Sphingomonadaceae</taxon>
        <taxon>Sphingobium</taxon>
    </lineage>
</organism>
<dbReference type="InterPro" id="IPR002347">
    <property type="entry name" value="SDR_fam"/>
</dbReference>
<dbReference type="PANTHER" id="PTHR42879:SF2">
    <property type="entry name" value="3-OXOACYL-[ACYL-CARRIER-PROTEIN] REDUCTASE FABG"/>
    <property type="match status" value="1"/>
</dbReference>
<evidence type="ECO:0000313" key="4">
    <source>
        <dbReference type="Proteomes" id="UP001267638"/>
    </source>
</evidence>
<dbReference type="EC" id="1.1.1.100" evidence="3"/>
<protein>
    <submittedName>
        <fullName evidence="3">3-oxoacyl-[acyl-carrier protein] reductase</fullName>
        <ecNumber evidence="3">1.1.1.100</ecNumber>
    </submittedName>
</protein>
<comment type="similarity">
    <text evidence="1">Belongs to the short-chain dehydrogenases/reductases (SDR) family.</text>
</comment>
<evidence type="ECO:0000256" key="1">
    <source>
        <dbReference type="ARBA" id="ARBA00006484"/>
    </source>
</evidence>
<keyword evidence="4" id="KW-1185">Reference proteome</keyword>
<accession>A0ABU1X7Y4</accession>
<sequence length="246" mass="25787">MTHSDRVAVITGAARGIGQAIAVGLAERGARVIGIDLAVPEETGDLVRKVGGEWLGLTANVSSPDDIAEATSAAFAHFGSVGILINNAGIFPSCSIEDLSYEEWRRVLTVNLDSQFLMTKAFLGSMKQANWGRIVNFTSGSLMFPVEGLAAYKASKMGAIGLTRALAADLGKYGITVNAVSPALTPTPGVMSYGSADKIDQMASMQSIKRVAEARDMVGLVSFLTSNDSEFVTGQTILADGGLTYM</sequence>
<name>A0ABU1X7Y4_SPHXE</name>
<dbReference type="InterPro" id="IPR057326">
    <property type="entry name" value="KR_dom"/>
</dbReference>
<feature type="domain" description="Ketoreductase" evidence="2">
    <location>
        <begin position="6"/>
        <end position="183"/>
    </location>
</feature>
<comment type="caution">
    <text evidence="3">The sequence shown here is derived from an EMBL/GenBank/DDBJ whole genome shotgun (WGS) entry which is preliminary data.</text>
</comment>
<dbReference type="Pfam" id="PF13561">
    <property type="entry name" value="adh_short_C2"/>
    <property type="match status" value="1"/>
</dbReference>
<dbReference type="RefSeq" id="WP_310227749.1">
    <property type="nucleotide sequence ID" value="NZ_JAVDWV010000035.1"/>
</dbReference>
<dbReference type="PANTHER" id="PTHR42879">
    <property type="entry name" value="3-OXOACYL-(ACYL-CARRIER-PROTEIN) REDUCTASE"/>
    <property type="match status" value="1"/>
</dbReference>
<dbReference type="GO" id="GO:0004316">
    <property type="term" value="F:3-oxoacyl-[acyl-carrier-protein] reductase (NADPH) activity"/>
    <property type="evidence" value="ECO:0007669"/>
    <property type="project" value="UniProtKB-EC"/>
</dbReference>
<dbReference type="InterPro" id="IPR036291">
    <property type="entry name" value="NAD(P)-bd_dom_sf"/>
</dbReference>
<dbReference type="SMART" id="SM00822">
    <property type="entry name" value="PKS_KR"/>
    <property type="match status" value="1"/>
</dbReference>
<dbReference type="PRINTS" id="PR00080">
    <property type="entry name" value="SDRFAMILY"/>
</dbReference>
<dbReference type="CDD" id="cd05233">
    <property type="entry name" value="SDR_c"/>
    <property type="match status" value="1"/>
</dbReference>
<gene>
    <name evidence="3" type="ORF">J2W40_004085</name>
</gene>
<dbReference type="SUPFAM" id="SSF51735">
    <property type="entry name" value="NAD(P)-binding Rossmann-fold domains"/>
    <property type="match status" value="1"/>
</dbReference>
<dbReference type="EMBL" id="JAVDWV010000035">
    <property type="protein sequence ID" value="MDR7157237.1"/>
    <property type="molecule type" value="Genomic_DNA"/>
</dbReference>
<proteinExistence type="inferred from homology"/>
<dbReference type="PRINTS" id="PR00081">
    <property type="entry name" value="GDHRDH"/>
</dbReference>
<evidence type="ECO:0000259" key="2">
    <source>
        <dbReference type="SMART" id="SM00822"/>
    </source>
</evidence>
<reference evidence="3 4" key="1">
    <citation type="submission" date="2023-07" db="EMBL/GenBank/DDBJ databases">
        <title>Sorghum-associated microbial communities from plants grown in Nebraska, USA.</title>
        <authorList>
            <person name="Schachtman D."/>
        </authorList>
    </citation>
    <scope>NUCLEOTIDE SEQUENCE [LARGE SCALE GENOMIC DNA]</scope>
    <source>
        <strain evidence="3 4">4256</strain>
    </source>
</reference>
<keyword evidence="3" id="KW-0560">Oxidoreductase</keyword>